<dbReference type="AlphaFoldDB" id="A0A2S9X8D0"/>
<dbReference type="RefSeq" id="WP_106075839.1">
    <property type="nucleotide sequence ID" value="NZ_MTBD01000006.1"/>
</dbReference>
<reference evidence="1 2" key="1">
    <citation type="submission" date="2017-01" db="EMBL/GenBank/DDBJ databases">
        <title>New insights into the genetic diversity of Chromobacterium isolated from tropical freshwater lake.</title>
        <authorList>
            <person name="Santos A.B."/>
            <person name="Nascimento A.M."/>
            <person name="Da Silva P.C."/>
        </authorList>
    </citation>
    <scope>NUCLEOTIDE SEQUENCE [LARGE SCALE GENOMIC DNA]</scope>
    <source>
        <strain evidence="1 2">56AF</strain>
    </source>
</reference>
<accession>A0A2S9X8D0</accession>
<comment type="caution">
    <text evidence="1">The sequence shown here is derived from an EMBL/GenBank/DDBJ whole genome shotgun (WGS) entry which is preliminary data.</text>
</comment>
<protein>
    <submittedName>
        <fullName evidence="1">Uncharacterized protein</fullName>
    </submittedName>
</protein>
<proteinExistence type="predicted"/>
<dbReference type="EMBL" id="MTBD01000006">
    <property type="protein sequence ID" value="PRP71973.1"/>
    <property type="molecule type" value="Genomic_DNA"/>
</dbReference>
<evidence type="ECO:0000313" key="1">
    <source>
        <dbReference type="EMBL" id="PRP71973.1"/>
    </source>
</evidence>
<dbReference type="Proteomes" id="UP000239469">
    <property type="component" value="Unassembled WGS sequence"/>
</dbReference>
<name>A0A2S9X8D0_9NEIS</name>
<dbReference type="OrthoDB" id="9181233at2"/>
<sequence>MMATWDYRVIEFEAPAEGDAEPHHWRAIHEVFYDNDGQPAAFGENPAIVLWNVEEGDSSPANTLARMQAALAKPLLKPSDFTRSTET</sequence>
<gene>
    <name evidence="1" type="ORF">BUE93_03505</name>
</gene>
<organism evidence="1 2">
    <name type="scientific">Chromobacterium amazonense</name>
    <dbReference type="NCBI Taxonomy" id="1382803"/>
    <lineage>
        <taxon>Bacteria</taxon>
        <taxon>Pseudomonadati</taxon>
        <taxon>Pseudomonadota</taxon>
        <taxon>Betaproteobacteria</taxon>
        <taxon>Neisseriales</taxon>
        <taxon>Chromobacteriaceae</taxon>
        <taxon>Chromobacterium</taxon>
    </lineage>
</organism>
<evidence type="ECO:0000313" key="2">
    <source>
        <dbReference type="Proteomes" id="UP000239469"/>
    </source>
</evidence>